<dbReference type="InterPro" id="IPR018247">
    <property type="entry name" value="EF_Hand_1_Ca_BS"/>
</dbReference>
<evidence type="ECO:0000256" key="1">
    <source>
        <dbReference type="ARBA" id="ARBA00004496"/>
    </source>
</evidence>
<dbReference type="PROSITE" id="PS00018">
    <property type="entry name" value="EF_HAND_1"/>
    <property type="match status" value="1"/>
</dbReference>
<keyword evidence="5" id="KW-1185">Reference proteome</keyword>
<reference evidence="4 5" key="1">
    <citation type="submission" date="2024-03" db="EMBL/GenBank/DDBJ databases">
        <title>Aureococcus anophagefferens CCMP1851 and Kratosvirus quantuckense: Draft genome of a second virus-susceptible host strain in the model system.</title>
        <authorList>
            <person name="Chase E."/>
            <person name="Truchon A.R."/>
            <person name="Schepens W."/>
            <person name="Wilhelm S.W."/>
        </authorList>
    </citation>
    <scope>NUCLEOTIDE SEQUENCE [LARGE SCALE GENOMIC DNA]</scope>
    <source>
        <strain evidence="4 5">CCMP1851</strain>
    </source>
</reference>
<organism evidence="4 5">
    <name type="scientific">Aureococcus anophagefferens</name>
    <name type="common">Harmful bloom alga</name>
    <dbReference type="NCBI Taxonomy" id="44056"/>
    <lineage>
        <taxon>Eukaryota</taxon>
        <taxon>Sar</taxon>
        <taxon>Stramenopiles</taxon>
        <taxon>Ochrophyta</taxon>
        <taxon>Pelagophyceae</taxon>
        <taxon>Pelagomonadales</taxon>
        <taxon>Pelagomonadaceae</taxon>
        <taxon>Aureococcus</taxon>
    </lineage>
</organism>
<comment type="caution">
    <text evidence="4">The sequence shown here is derived from an EMBL/GenBank/DDBJ whole genome shotgun (WGS) entry which is preliminary data.</text>
</comment>
<evidence type="ECO:0000256" key="2">
    <source>
        <dbReference type="ARBA" id="ARBA00022490"/>
    </source>
</evidence>
<dbReference type="EMBL" id="JBBJCI010000038">
    <property type="protein sequence ID" value="KAK7250021.1"/>
    <property type="molecule type" value="Genomic_DNA"/>
</dbReference>
<dbReference type="SUPFAM" id="SSF47473">
    <property type="entry name" value="EF-hand"/>
    <property type="match status" value="1"/>
</dbReference>
<dbReference type="CDD" id="cd21505">
    <property type="entry name" value="PPP2R3C"/>
    <property type="match status" value="1"/>
</dbReference>
<dbReference type="Gene3D" id="1.10.238.10">
    <property type="entry name" value="EF-hand"/>
    <property type="match status" value="1"/>
</dbReference>
<dbReference type="Proteomes" id="UP001363151">
    <property type="component" value="Unassembled WGS sequence"/>
</dbReference>
<proteinExistence type="predicted"/>
<dbReference type="PANTHER" id="PTHR12085:SF3">
    <property type="entry name" value="SERINE_THREONINE-PROTEIN PHOSPHATASE 2A REGULATORY SUBUNIT B'' SUBUNIT GAMMA"/>
    <property type="match status" value="1"/>
</dbReference>
<gene>
    <name evidence="4" type="primary">PPP2R3C</name>
    <name evidence="4" type="ORF">SO694_00006019</name>
</gene>
<dbReference type="InterPro" id="IPR039865">
    <property type="entry name" value="PPP2R3C"/>
</dbReference>
<name>A0ABR1GA61_AURAN</name>
<evidence type="ECO:0000256" key="3">
    <source>
        <dbReference type="ARBA" id="ARBA00022837"/>
    </source>
</evidence>
<sequence>MASFDGSPDASSSSAAAAPAWQAKLLAKYRARGAEERAAIKARDREATDAEFERLMADKAAADRSAHASFAKIPRFFAGGRRLQQKLRALAEAKGHAEFERKILSWDELEELRAALGAAQSEPMDGSGRINYEQLCEIRRDLEAASGSDIFHGPLSARKFLQLPRDQHSRISARDLYNRVDRETCVAKTQLTMRPYDGSGKGYLREHELERYIYVFDFIPEMPLASSMDDKFHAFYVFTAVRRFMFFLDPKRRSRIPIATLAASDISFELHEMADVAAGSDRAARSSWFLPDNAKRVYSDYLELDEDHNGMLSKAELLNFRGLRGEARLTKAFVERVYAEIITYRTNEATGEGEMDFKTYLDLVLAFENLATPQALAYFWRLLDVKKQGSIDVFTINYFFREIADSIRDEGYDAPITADVVDEIFDMVKPKDPTKITYDDLRDSKQAHTVISMLTDVAGFLAYDNREHMMQPEDDDLEES</sequence>
<protein>
    <submittedName>
        <fullName evidence="4">Protein phosphatase 2 regulatory subunit</fullName>
    </submittedName>
</protein>
<accession>A0ABR1GA61</accession>
<comment type="subcellular location">
    <subcellularLocation>
        <location evidence="1">Cytoplasm</location>
    </subcellularLocation>
</comment>
<keyword evidence="2" id="KW-0963">Cytoplasm</keyword>
<dbReference type="InterPro" id="IPR011992">
    <property type="entry name" value="EF-hand-dom_pair"/>
</dbReference>
<evidence type="ECO:0000313" key="4">
    <source>
        <dbReference type="EMBL" id="KAK7250021.1"/>
    </source>
</evidence>
<dbReference type="PANTHER" id="PTHR12085">
    <property type="entry name" value="SERINE/THREONINE-PROTEIN PHOSPHATASE 2A REGULATORY SUBUNIT B'' SUBUNIT GAMMA"/>
    <property type="match status" value="1"/>
</dbReference>
<keyword evidence="3" id="KW-0106">Calcium</keyword>
<evidence type="ECO:0000313" key="5">
    <source>
        <dbReference type="Proteomes" id="UP001363151"/>
    </source>
</evidence>